<sequence>MLMPNTVETQIEEILESIRPALKADGGDVEFVRFNEEGGVVELRLLGACEECPISMMTLKEGIEQRLKSGIPSITEVQAL</sequence>
<dbReference type="InterPro" id="IPR034904">
    <property type="entry name" value="FSCA_dom_sf"/>
</dbReference>
<organism evidence="3">
    <name type="scientific">marine metagenome</name>
    <dbReference type="NCBI Taxonomy" id="408172"/>
    <lineage>
        <taxon>unclassified sequences</taxon>
        <taxon>metagenomes</taxon>
        <taxon>ecological metagenomes</taxon>
    </lineage>
</organism>
<dbReference type="GO" id="GO:0005739">
    <property type="term" value="C:mitochondrion"/>
    <property type="evidence" value="ECO:0007669"/>
    <property type="project" value="TreeGrafter"/>
</dbReference>
<accession>A0A381RDU1</accession>
<proteinExistence type="inferred from homology"/>
<evidence type="ECO:0000256" key="1">
    <source>
        <dbReference type="ARBA" id="ARBA00006420"/>
    </source>
</evidence>
<dbReference type="GO" id="GO:0005506">
    <property type="term" value="F:iron ion binding"/>
    <property type="evidence" value="ECO:0007669"/>
    <property type="project" value="InterPro"/>
</dbReference>
<dbReference type="SUPFAM" id="SSF117916">
    <property type="entry name" value="Fe-S cluster assembly (FSCA) domain-like"/>
    <property type="match status" value="1"/>
</dbReference>
<dbReference type="GO" id="GO:0016226">
    <property type="term" value="P:iron-sulfur cluster assembly"/>
    <property type="evidence" value="ECO:0007669"/>
    <property type="project" value="InterPro"/>
</dbReference>
<dbReference type="Gene3D" id="3.30.300.130">
    <property type="entry name" value="Fe-S cluster assembly (FSCA)"/>
    <property type="match status" value="1"/>
</dbReference>
<protein>
    <recommendedName>
        <fullName evidence="2">NIF system FeS cluster assembly NifU C-terminal domain-containing protein</fullName>
    </recommendedName>
</protein>
<dbReference type="PANTHER" id="PTHR11178">
    <property type="entry name" value="IRON-SULFUR CLUSTER SCAFFOLD PROTEIN NFU-RELATED"/>
    <property type="match status" value="1"/>
</dbReference>
<dbReference type="AlphaFoldDB" id="A0A381RDU1"/>
<comment type="similarity">
    <text evidence="1">Belongs to the NifU family.</text>
</comment>
<reference evidence="3" key="1">
    <citation type="submission" date="2018-05" db="EMBL/GenBank/DDBJ databases">
        <authorList>
            <person name="Lanie J.A."/>
            <person name="Ng W.-L."/>
            <person name="Kazmierczak K.M."/>
            <person name="Andrzejewski T.M."/>
            <person name="Davidsen T.M."/>
            <person name="Wayne K.J."/>
            <person name="Tettelin H."/>
            <person name="Glass J.I."/>
            <person name="Rusch D."/>
            <person name="Podicherti R."/>
            <person name="Tsui H.-C.T."/>
            <person name="Winkler M.E."/>
        </authorList>
    </citation>
    <scope>NUCLEOTIDE SEQUENCE</scope>
</reference>
<evidence type="ECO:0000259" key="2">
    <source>
        <dbReference type="Pfam" id="PF01106"/>
    </source>
</evidence>
<gene>
    <name evidence="3" type="ORF">METZ01_LOCUS41972</name>
</gene>
<dbReference type="GO" id="GO:0051536">
    <property type="term" value="F:iron-sulfur cluster binding"/>
    <property type="evidence" value="ECO:0007669"/>
    <property type="project" value="InterPro"/>
</dbReference>
<name>A0A381RDU1_9ZZZZ</name>
<dbReference type="EMBL" id="UINC01001804">
    <property type="protein sequence ID" value="SUZ89118.1"/>
    <property type="molecule type" value="Genomic_DNA"/>
</dbReference>
<dbReference type="InterPro" id="IPR001075">
    <property type="entry name" value="NIF_FeS_clus_asmbl_NifU_C"/>
</dbReference>
<dbReference type="Pfam" id="PF01106">
    <property type="entry name" value="NifU"/>
    <property type="match status" value="1"/>
</dbReference>
<evidence type="ECO:0000313" key="3">
    <source>
        <dbReference type="EMBL" id="SUZ89118.1"/>
    </source>
</evidence>
<dbReference type="PANTHER" id="PTHR11178:SF25">
    <property type="entry name" value="NIFU-LIKE PROTEIN 3, CHLOROPLASTIC"/>
    <property type="match status" value="1"/>
</dbReference>
<feature type="domain" description="NIF system FeS cluster assembly NifU C-terminal" evidence="2">
    <location>
        <begin position="11"/>
        <end position="78"/>
    </location>
</feature>